<accession>A0AAD5DY84</accession>
<dbReference type="InterPro" id="IPR010987">
    <property type="entry name" value="Glutathione-S-Trfase_C-like"/>
</dbReference>
<dbReference type="InterPro" id="IPR040079">
    <property type="entry name" value="Glutathione_S-Trfase"/>
</dbReference>
<dbReference type="SFLD" id="SFLDS00019">
    <property type="entry name" value="Glutathione_Transferase_(cytos"/>
    <property type="match status" value="1"/>
</dbReference>
<dbReference type="PANTHER" id="PTHR43968">
    <property type="match status" value="1"/>
</dbReference>
<evidence type="ECO:0000313" key="3">
    <source>
        <dbReference type="EMBL" id="KAI7842579.1"/>
    </source>
</evidence>
<evidence type="ECO:0008006" key="5">
    <source>
        <dbReference type="Google" id="ProtNLM"/>
    </source>
</evidence>
<organism evidence="3 4">
    <name type="scientific">Chlorella ohadii</name>
    <dbReference type="NCBI Taxonomy" id="2649997"/>
    <lineage>
        <taxon>Eukaryota</taxon>
        <taxon>Viridiplantae</taxon>
        <taxon>Chlorophyta</taxon>
        <taxon>core chlorophytes</taxon>
        <taxon>Trebouxiophyceae</taxon>
        <taxon>Chlorellales</taxon>
        <taxon>Chlorellaceae</taxon>
        <taxon>Chlorella clade</taxon>
        <taxon>Chlorella</taxon>
    </lineage>
</organism>
<dbReference type="Pfam" id="PF13417">
    <property type="entry name" value="GST_N_3"/>
    <property type="match status" value="1"/>
</dbReference>
<dbReference type="InterPro" id="IPR036249">
    <property type="entry name" value="Thioredoxin-like_sf"/>
</dbReference>
<dbReference type="AlphaFoldDB" id="A0AAD5DY84"/>
<dbReference type="InterPro" id="IPR050983">
    <property type="entry name" value="GST_Omega/HSP26"/>
</dbReference>
<evidence type="ECO:0000259" key="2">
    <source>
        <dbReference type="PROSITE" id="PS50405"/>
    </source>
</evidence>
<evidence type="ECO:0000313" key="4">
    <source>
        <dbReference type="Proteomes" id="UP001205105"/>
    </source>
</evidence>
<feature type="domain" description="GST N-terminal" evidence="1">
    <location>
        <begin position="5"/>
        <end position="91"/>
    </location>
</feature>
<comment type="caution">
    <text evidence="3">The sequence shown here is derived from an EMBL/GenBank/DDBJ whole genome shotgun (WGS) entry which is preliminary data.</text>
</comment>
<dbReference type="CDD" id="cd00570">
    <property type="entry name" value="GST_N_family"/>
    <property type="match status" value="1"/>
</dbReference>
<dbReference type="GO" id="GO:0005737">
    <property type="term" value="C:cytoplasm"/>
    <property type="evidence" value="ECO:0007669"/>
    <property type="project" value="TreeGrafter"/>
</dbReference>
<dbReference type="PROSITE" id="PS50405">
    <property type="entry name" value="GST_CTER"/>
    <property type="match status" value="1"/>
</dbReference>
<dbReference type="Proteomes" id="UP001205105">
    <property type="component" value="Unassembled WGS sequence"/>
</dbReference>
<keyword evidence="4" id="KW-1185">Reference proteome</keyword>
<dbReference type="SUPFAM" id="SSF47616">
    <property type="entry name" value="GST C-terminal domain-like"/>
    <property type="match status" value="1"/>
</dbReference>
<evidence type="ECO:0000259" key="1">
    <source>
        <dbReference type="PROSITE" id="PS50404"/>
    </source>
</evidence>
<name>A0AAD5DY84_9CHLO</name>
<dbReference type="Gene3D" id="1.20.1050.10">
    <property type="match status" value="1"/>
</dbReference>
<dbReference type="PROSITE" id="PS50404">
    <property type="entry name" value="GST_NTER"/>
    <property type="match status" value="1"/>
</dbReference>
<feature type="domain" description="GST C-terminal" evidence="2">
    <location>
        <begin position="96"/>
        <end position="237"/>
    </location>
</feature>
<proteinExistence type="predicted"/>
<dbReference type="EMBL" id="JADXDR010000050">
    <property type="protein sequence ID" value="KAI7842579.1"/>
    <property type="molecule type" value="Genomic_DNA"/>
</dbReference>
<dbReference type="InterPro" id="IPR004045">
    <property type="entry name" value="Glutathione_S-Trfase_N"/>
</dbReference>
<dbReference type="InterPro" id="IPR036282">
    <property type="entry name" value="Glutathione-S-Trfase_C_sf"/>
</dbReference>
<sequence>MAAAAKRVHFDSTTCPYAQRSWVALIEKGLDFEIRKVDLQNKDAEFVSTYHSINPNEEAPAKVPILLDGDVRLVESGVIVDYLNKRYPEPPLEPADAAAAAKARLFIELFNSHFTGNMFGLYSTETKEQVEQARAKLAAGIKVLDSTLRLHGSEEGGDYFLGGFYSVAEVFTTGFVQRGLASLKEYRGVDLAELVKEVGADRFERWMHAALARPSAQQTKPADDVIVEGLRKYVAPFKS</sequence>
<gene>
    <name evidence="3" type="ORF">COHA_003683</name>
</gene>
<dbReference type="PROSITE" id="PS51354">
    <property type="entry name" value="GLUTAREDOXIN_2"/>
    <property type="match status" value="1"/>
</dbReference>
<dbReference type="Gene3D" id="3.40.30.10">
    <property type="entry name" value="Glutaredoxin"/>
    <property type="match status" value="1"/>
</dbReference>
<dbReference type="PANTHER" id="PTHR43968:SF6">
    <property type="entry name" value="GLUTATHIONE S-TRANSFERASE OMEGA"/>
    <property type="match status" value="1"/>
</dbReference>
<protein>
    <recommendedName>
        <fullName evidence="5">Glutathione S-transferase</fullName>
    </recommendedName>
</protein>
<dbReference type="SFLD" id="SFLDG00358">
    <property type="entry name" value="Main_(cytGST)"/>
    <property type="match status" value="1"/>
</dbReference>
<dbReference type="SUPFAM" id="SSF52833">
    <property type="entry name" value="Thioredoxin-like"/>
    <property type="match status" value="1"/>
</dbReference>
<reference evidence="3" key="1">
    <citation type="submission" date="2020-11" db="EMBL/GenBank/DDBJ databases">
        <title>Chlorella ohadii genome sequencing and assembly.</title>
        <authorList>
            <person name="Murik O."/>
            <person name="Treves H."/>
            <person name="Kedem I."/>
            <person name="Shotland Y."/>
            <person name="Kaplan A."/>
        </authorList>
    </citation>
    <scope>NUCLEOTIDE SEQUENCE</scope>
    <source>
        <strain evidence="3">1</strain>
    </source>
</reference>